<dbReference type="EMBL" id="JALHBS010000081">
    <property type="protein sequence ID" value="MCP3056088.1"/>
    <property type="molecule type" value="Genomic_DNA"/>
</dbReference>
<evidence type="ECO:0000313" key="4">
    <source>
        <dbReference type="Proteomes" id="UP001155220"/>
    </source>
</evidence>
<dbReference type="InterPro" id="IPR006860">
    <property type="entry name" value="FecR"/>
</dbReference>
<gene>
    <name evidence="3" type="ORF">MJ956_13175</name>
</gene>
<sequence>MSGNPLKRLAAATALVLVATGGAFAQSQGCTSTTLRDPPRLAIRCAGGLLIEAEAAARLEIRAPAGGGPPHAVTLDGRAALITVEPGRPFQILTPHAIASVRGTVYAVDADAGATAVFVAEGRVHVARRGGSDAVTLGPGDGVDVKPGEPLIVKRWPQERVSRLFARFAR</sequence>
<dbReference type="InterPro" id="IPR012373">
    <property type="entry name" value="Ferrdict_sens_TM"/>
</dbReference>
<accession>A0A9X2HA72</accession>
<name>A0A9X2HA72_9HYPH</name>
<evidence type="ECO:0000259" key="2">
    <source>
        <dbReference type="Pfam" id="PF04773"/>
    </source>
</evidence>
<evidence type="ECO:0000313" key="3">
    <source>
        <dbReference type="EMBL" id="MCP3056088.1"/>
    </source>
</evidence>
<keyword evidence="1" id="KW-0732">Signal</keyword>
<dbReference type="Gene3D" id="2.60.120.1440">
    <property type="match status" value="1"/>
</dbReference>
<dbReference type="GO" id="GO:0016989">
    <property type="term" value="F:sigma factor antagonist activity"/>
    <property type="evidence" value="ECO:0007669"/>
    <property type="project" value="TreeGrafter"/>
</dbReference>
<dbReference type="AlphaFoldDB" id="A0A9X2HA72"/>
<organism evidence="3 4">
    <name type="scientific">Aurantimonas marianensis</name>
    <dbReference type="NCBI Taxonomy" id="2920428"/>
    <lineage>
        <taxon>Bacteria</taxon>
        <taxon>Pseudomonadati</taxon>
        <taxon>Pseudomonadota</taxon>
        <taxon>Alphaproteobacteria</taxon>
        <taxon>Hyphomicrobiales</taxon>
        <taxon>Aurantimonadaceae</taxon>
        <taxon>Aurantimonas</taxon>
    </lineage>
</organism>
<evidence type="ECO:0000256" key="1">
    <source>
        <dbReference type="SAM" id="SignalP"/>
    </source>
</evidence>
<dbReference type="Pfam" id="PF04773">
    <property type="entry name" value="FecR"/>
    <property type="match status" value="1"/>
</dbReference>
<feature type="domain" description="FecR protein" evidence="2">
    <location>
        <begin position="41"/>
        <end position="124"/>
    </location>
</feature>
<protein>
    <submittedName>
        <fullName evidence="3">FecR family protein</fullName>
    </submittedName>
</protein>
<dbReference type="PANTHER" id="PTHR30273">
    <property type="entry name" value="PERIPLASMIC SIGNAL SENSOR AND SIGMA FACTOR ACTIVATOR FECR-RELATED"/>
    <property type="match status" value="1"/>
</dbReference>
<reference evidence="3" key="1">
    <citation type="submission" date="2022-03" db="EMBL/GenBank/DDBJ databases">
        <title>Aurantimonas Liuensis sp. Nov., isolated from the hadal seawater of the Mariana Trench.</title>
        <authorList>
            <person name="Liu R."/>
        </authorList>
    </citation>
    <scope>NUCLEOTIDE SEQUENCE</scope>
    <source>
        <strain evidence="3">LRZ36</strain>
    </source>
</reference>
<dbReference type="RefSeq" id="WP_253964907.1">
    <property type="nucleotide sequence ID" value="NZ_JALHBS010000081.1"/>
</dbReference>
<dbReference type="Proteomes" id="UP001155220">
    <property type="component" value="Unassembled WGS sequence"/>
</dbReference>
<comment type="caution">
    <text evidence="3">The sequence shown here is derived from an EMBL/GenBank/DDBJ whole genome shotgun (WGS) entry which is preliminary data.</text>
</comment>
<dbReference type="PANTHER" id="PTHR30273:SF2">
    <property type="entry name" value="PROTEIN FECR"/>
    <property type="match status" value="1"/>
</dbReference>
<feature type="chain" id="PRO_5040726692" evidence="1">
    <location>
        <begin position="26"/>
        <end position="170"/>
    </location>
</feature>
<feature type="signal peptide" evidence="1">
    <location>
        <begin position="1"/>
        <end position="25"/>
    </location>
</feature>
<proteinExistence type="predicted"/>
<keyword evidence="4" id="KW-1185">Reference proteome</keyword>